<evidence type="ECO:0000256" key="3">
    <source>
        <dbReference type="SAM" id="MobiDB-lite"/>
    </source>
</evidence>
<feature type="region of interest" description="Disordered" evidence="3">
    <location>
        <begin position="468"/>
        <end position="494"/>
    </location>
</feature>
<dbReference type="PROSITE" id="PS01159">
    <property type="entry name" value="WW_DOMAIN_1"/>
    <property type="match status" value="1"/>
</dbReference>
<dbReference type="SUPFAM" id="SSF51045">
    <property type="entry name" value="WW domain"/>
    <property type="match status" value="1"/>
</dbReference>
<dbReference type="Gene3D" id="2.20.70.10">
    <property type="match status" value="1"/>
</dbReference>
<evidence type="ECO:0000256" key="1">
    <source>
        <dbReference type="ARBA" id="ARBA00004123"/>
    </source>
</evidence>
<gene>
    <name evidence="6" type="primary">SETD2</name>
</gene>
<dbReference type="PANTHER" id="PTHR46711:SF1">
    <property type="entry name" value="HISTONE-LYSINE N-METHYLTRANSFERASE SETD2"/>
    <property type="match status" value="1"/>
</dbReference>
<dbReference type="Pfam" id="PF08236">
    <property type="entry name" value="SRI"/>
    <property type="match status" value="1"/>
</dbReference>
<evidence type="ECO:0000259" key="4">
    <source>
        <dbReference type="PROSITE" id="PS50020"/>
    </source>
</evidence>
<dbReference type="InterPro" id="IPR001202">
    <property type="entry name" value="WW_dom"/>
</dbReference>
<protein>
    <submittedName>
        <fullName evidence="6">Histone-lysine N-methyltransferase SETD2 isoform X2</fullName>
    </submittedName>
</protein>
<dbReference type="InterPro" id="IPR038190">
    <property type="entry name" value="SRI_sf"/>
</dbReference>
<dbReference type="PANTHER" id="PTHR46711">
    <property type="entry name" value="HISTONE-LYSINE N-METHYLTRANSFERASE SETD2"/>
    <property type="match status" value="1"/>
</dbReference>
<feature type="compositionally biased region" description="Basic and acidic residues" evidence="3">
    <location>
        <begin position="119"/>
        <end position="129"/>
    </location>
</feature>
<accession>A0ABM0QU24</accession>
<dbReference type="SMART" id="SM00456">
    <property type="entry name" value="WW"/>
    <property type="match status" value="1"/>
</dbReference>
<evidence type="ECO:0000256" key="2">
    <source>
        <dbReference type="ARBA" id="ARBA00023242"/>
    </source>
</evidence>
<dbReference type="RefSeq" id="XP_008571865.1">
    <property type="nucleotide sequence ID" value="XM_008573643.1"/>
</dbReference>
<feature type="region of interest" description="Disordered" evidence="3">
    <location>
        <begin position="59"/>
        <end position="148"/>
    </location>
</feature>
<comment type="subcellular location">
    <subcellularLocation>
        <location evidence="1">Nucleus</location>
    </subcellularLocation>
</comment>
<dbReference type="Proteomes" id="UP000694923">
    <property type="component" value="Unplaced"/>
</dbReference>
<feature type="compositionally biased region" description="Basic and acidic residues" evidence="3">
    <location>
        <begin position="59"/>
        <end position="75"/>
    </location>
</feature>
<keyword evidence="2" id="KW-0539">Nucleus</keyword>
<dbReference type="InterPro" id="IPR013257">
    <property type="entry name" value="SRI"/>
</dbReference>
<sequence>MDVVRENPYSWRERIKRSLPTPALNDKVQNLAALNILILNEVIFTLLFWEVYRIPKKSQTEKENTVTERGRDAAGFRDQVAAPKTPNRSRERDPDKQTQNKEKRKRRGSLSPPPSAYERGTKRPDDRYDTPTSKKKVRIKDRSKLTTEERRKLFEQEVAQREAQKQQQQMQNLGMTSPLPYDSLGYNAPHHPFAGYPPGYPMQAYVDPSNPNAGKVLLPTPSMDPVCSPAPYDHAQPLVGHSTEPLAAPPPVPVVPHVAAPVEVSSSQYVAQSDGVVHQDSNVAVLPVPAPGPVQGQNYSVWDSNQQSVSVQQQYSPAQSQATIYYQGQTCPAVYGVTSPYSQTTPPIVQSYAQPSLQYIQGQQIFTAHPQGVVVQPTAAVTTIVAPGQPQPLQPPEMVVTNNLLDLPPPSPPKPKTIVLPPNWKTARDPEGKIYYYHVITRQTQWDPPTWESPGDDASLEHEAEMDLGTPTYDENPMKTSKKPKTAEADTSSELAKKSKEVFRKEMSQFIVQCLNPYRKPDCKVGRITTTEDFKHLARKLTHGVMNKELKYCKNPEDLECNENVKHKTKEYIKKYMQKFGAIYKPKEDTELE</sequence>
<dbReference type="CDD" id="cd00201">
    <property type="entry name" value="WW"/>
    <property type="match status" value="1"/>
</dbReference>
<evidence type="ECO:0000313" key="6">
    <source>
        <dbReference type="RefSeq" id="XP_008571865.1"/>
    </source>
</evidence>
<name>A0ABM0QU24_GALVR</name>
<dbReference type="GeneID" id="103591229"/>
<reference evidence="6" key="1">
    <citation type="submission" date="2025-08" db="UniProtKB">
        <authorList>
            <consortium name="RefSeq"/>
        </authorList>
    </citation>
    <scope>IDENTIFICATION</scope>
</reference>
<organism evidence="5 6">
    <name type="scientific">Galeopterus variegatus</name>
    <name type="common">Malayan flying lemur</name>
    <name type="synonym">Cynocephalus variegatus</name>
    <dbReference type="NCBI Taxonomy" id="482537"/>
    <lineage>
        <taxon>Eukaryota</taxon>
        <taxon>Metazoa</taxon>
        <taxon>Chordata</taxon>
        <taxon>Craniata</taxon>
        <taxon>Vertebrata</taxon>
        <taxon>Euteleostomi</taxon>
        <taxon>Mammalia</taxon>
        <taxon>Eutheria</taxon>
        <taxon>Euarchontoglires</taxon>
        <taxon>Dermoptera</taxon>
        <taxon>Cynocephalidae</taxon>
        <taxon>Galeopterus</taxon>
    </lineage>
</organism>
<dbReference type="PROSITE" id="PS50020">
    <property type="entry name" value="WW_DOMAIN_2"/>
    <property type="match status" value="1"/>
</dbReference>
<dbReference type="InterPro" id="IPR042294">
    <property type="entry name" value="SETD2_animal"/>
</dbReference>
<feature type="domain" description="WW" evidence="4">
    <location>
        <begin position="418"/>
        <end position="451"/>
    </location>
</feature>
<feature type="compositionally biased region" description="Basic and acidic residues" evidence="3">
    <location>
        <begin position="88"/>
        <end position="101"/>
    </location>
</feature>
<evidence type="ECO:0000313" key="5">
    <source>
        <dbReference type="Proteomes" id="UP000694923"/>
    </source>
</evidence>
<dbReference type="InterPro" id="IPR036020">
    <property type="entry name" value="WW_dom_sf"/>
</dbReference>
<proteinExistence type="predicted"/>
<keyword evidence="5" id="KW-1185">Reference proteome</keyword>
<dbReference type="Pfam" id="PF00397">
    <property type="entry name" value="WW"/>
    <property type="match status" value="1"/>
</dbReference>
<dbReference type="Gene3D" id="1.10.1740.100">
    <property type="entry name" value="Set2, Rpb1 interacting domain"/>
    <property type="match status" value="1"/>
</dbReference>